<dbReference type="PANTHER" id="PTHR24094">
    <property type="entry name" value="SECRETED PROTEIN"/>
    <property type="match status" value="1"/>
</dbReference>
<evidence type="ECO:0000313" key="3">
    <source>
        <dbReference type="Proteomes" id="UP001190925"/>
    </source>
</evidence>
<organism evidence="2 3">
    <name type="scientific">Candidatus Nanogingivalis gingivitcus</name>
    <dbReference type="NCBI Taxonomy" id="2171992"/>
    <lineage>
        <taxon>Bacteria</taxon>
        <taxon>Candidatus Saccharimonadota</taxon>
        <taxon>Candidatus Nanosyncoccalia</taxon>
        <taxon>Candidatus Nanogingivales</taxon>
        <taxon>Candidatus Nanogingivalaceae</taxon>
        <taxon>Candidatus Nanogingivalis</taxon>
    </lineage>
</organism>
<protein>
    <recommendedName>
        <fullName evidence="1">GmrSD restriction endonucleases C-terminal domain-containing protein</fullName>
    </recommendedName>
</protein>
<dbReference type="InterPro" id="IPR011089">
    <property type="entry name" value="GmrSD_C"/>
</dbReference>
<name>A0ABY0FIX9_9BACT</name>
<evidence type="ECO:0000313" key="2">
    <source>
        <dbReference type="EMBL" id="RYC72765.1"/>
    </source>
</evidence>
<accession>A0ABY0FIX9</accession>
<dbReference type="PANTHER" id="PTHR24094:SF15">
    <property type="entry name" value="AMP-DEPENDENT SYNTHETASE_LIGASE DOMAIN-CONTAINING PROTEIN-RELATED"/>
    <property type="match status" value="1"/>
</dbReference>
<feature type="domain" description="GmrSD restriction endonucleases C-terminal" evidence="1">
    <location>
        <begin position="85"/>
        <end position="217"/>
    </location>
</feature>
<reference evidence="2 3" key="1">
    <citation type="journal article" date="2018" name="bioRxiv">
        <title>Evidence of independent acquisition and adaption of ultra-small bacteria to human hosts across the highly diverse yet reduced genomes of the phylum Saccharibacteria.</title>
        <authorList>
            <person name="McLean J.S."/>
            <person name="Bor B."/>
            <person name="To T.T."/>
            <person name="Liu Q."/>
            <person name="Kearns K.A."/>
            <person name="Solden L.M."/>
            <person name="Wrighton K.C."/>
            <person name="He X."/>
            <person name="Shi W."/>
        </authorList>
    </citation>
    <scope>NUCLEOTIDE SEQUENCE [LARGE SCALE GENOMIC DNA]</scope>
    <source>
        <strain evidence="2 3">TM7_CMJM_G6_1_HOT_870</strain>
    </source>
</reference>
<keyword evidence="3" id="KW-1185">Reference proteome</keyword>
<reference evidence="2 3" key="2">
    <citation type="journal article" date="2020" name="Cell Rep.">
        <title>Acquisition and Adaptation of Ultra-small Parasitic Reduced Genome Bacteria to Mammalian Hosts.</title>
        <authorList>
            <person name="McLean J.S."/>
            <person name="Bor B."/>
            <person name="Kerns K.A."/>
            <person name="Liu Q."/>
            <person name="To T.T."/>
            <person name="Solden L."/>
            <person name="Hendrickson E.L."/>
            <person name="Wrighton K."/>
            <person name="Shi W."/>
            <person name="He X."/>
        </authorList>
    </citation>
    <scope>NUCLEOTIDE SEQUENCE [LARGE SCALE GENOMIC DNA]</scope>
    <source>
        <strain evidence="2 3">TM7_CMJM_G6_1_HOT_870</strain>
    </source>
</reference>
<comment type="caution">
    <text evidence="2">The sequence shown here is derived from an EMBL/GenBank/DDBJ whole genome shotgun (WGS) entry which is preliminary data.</text>
</comment>
<sequence>MSKKQNYFTNRKIVFYIFLAILSCTYIFSHEKMWISTRNISSTNNEIFQELNKLEVKDKDPKINYKRENFGKGWQIDENGCNTRNRILKRDLKDTTEDKACKIITGKLLDPYTNEEKYFDKNKDASSVQIDHVVALSDAWQKGAQKISLEKRIELANDPLNLLAVDGAKNKQKGDSDASQWLPPNKKFQCQYISRQVKVKYKYALWVTAAEKEAMNRVLSTCEN</sequence>
<evidence type="ECO:0000259" key="1">
    <source>
        <dbReference type="Pfam" id="PF07510"/>
    </source>
</evidence>
<dbReference type="RefSeq" id="WP_129718677.1">
    <property type="nucleotide sequence ID" value="NZ_PRLK01000003.1"/>
</dbReference>
<dbReference type="Pfam" id="PF07510">
    <property type="entry name" value="GmrSD_C"/>
    <property type="match status" value="1"/>
</dbReference>
<proteinExistence type="predicted"/>
<dbReference type="Proteomes" id="UP001190925">
    <property type="component" value="Unassembled WGS sequence"/>
</dbReference>
<dbReference type="PROSITE" id="PS51257">
    <property type="entry name" value="PROKAR_LIPOPROTEIN"/>
    <property type="match status" value="1"/>
</dbReference>
<gene>
    <name evidence="2" type="ORF">G6CMJM_00261</name>
</gene>
<dbReference type="EMBL" id="PRLK01000003">
    <property type="protein sequence ID" value="RYC72765.1"/>
    <property type="molecule type" value="Genomic_DNA"/>
</dbReference>